<proteinExistence type="predicted"/>
<feature type="signal peptide" evidence="1">
    <location>
        <begin position="1"/>
        <end position="19"/>
    </location>
</feature>
<feature type="chain" id="PRO_5034049947" evidence="1">
    <location>
        <begin position="20"/>
        <end position="113"/>
    </location>
</feature>
<sequence length="113" mass="12471">MIHRGIVLFLFFLVLNVSGKPSPRRKTSGDFVTTQSIADVDMTTSSTFLIETRSTESTACLDCPLKDASQLESDPKNPIEKTIAVGDAICAFCDEYDKPEEQLECKKKMCSSV</sequence>
<gene>
    <name evidence="3" type="primary">LOC111123812</name>
</gene>
<dbReference type="AlphaFoldDB" id="A0A8B8D1U1"/>
<keyword evidence="1" id="KW-0732">Signal</keyword>
<organism evidence="2 3">
    <name type="scientific">Crassostrea virginica</name>
    <name type="common">Eastern oyster</name>
    <dbReference type="NCBI Taxonomy" id="6565"/>
    <lineage>
        <taxon>Eukaryota</taxon>
        <taxon>Metazoa</taxon>
        <taxon>Spiralia</taxon>
        <taxon>Lophotrochozoa</taxon>
        <taxon>Mollusca</taxon>
        <taxon>Bivalvia</taxon>
        <taxon>Autobranchia</taxon>
        <taxon>Pteriomorphia</taxon>
        <taxon>Ostreida</taxon>
        <taxon>Ostreoidea</taxon>
        <taxon>Ostreidae</taxon>
        <taxon>Crassostrea</taxon>
    </lineage>
</organism>
<protein>
    <submittedName>
        <fullName evidence="3">Uncharacterized protein LOC111123812</fullName>
    </submittedName>
</protein>
<dbReference type="RefSeq" id="XP_022322117.1">
    <property type="nucleotide sequence ID" value="XM_022466409.1"/>
</dbReference>
<evidence type="ECO:0000256" key="1">
    <source>
        <dbReference type="SAM" id="SignalP"/>
    </source>
</evidence>
<dbReference type="Proteomes" id="UP000694844">
    <property type="component" value="Chromosome 3"/>
</dbReference>
<name>A0A8B8D1U1_CRAVI</name>
<dbReference type="GeneID" id="111123812"/>
<keyword evidence="2" id="KW-1185">Reference proteome</keyword>
<evidence type="ECO:0000313" key="3">
    <source>
        <dbReference type="RefSeq" id="XP_022322117.1"/>
    </source>
</evidence>
<reference evidence="3" key="1">
    <citation type="submission" date="2025-08" db="UniProtKB">
        <authorList>
            <consortium name="RefSeq"/>
        </authorList>
    </citation>
    <scope>IDENTIFICATION</scope>
    <source>
        <tissue evidence="3">Whole sample</tissue>
    </source>
</reference>
<dbReference type="KEGG" id="cvn:111123812"/>
<evidence type="ECO:0000313" key="2">
    <source>
        <dbReference type="Proteomes" id="UP000694844"/>
    </source>
</evidence>
<accession>A0A8B8D1U1</accession>